<organism evidence="3 4">
    <name type="scientific">Jiella pacifica</name>
    <dbReference type="NCBI Taxonomy" id="2696469"/>
    <lineage>
        <taxon>Bacteria</taxon>
        <taxon>Pseudomonadati</taxon>
        <taxon>Pseudomonadota</taxon>
        <taxon>Alphaproteobacteria</taxon>
        <taxon>Hyphomicrobiales</taxon>
        <taxon>Aurantimonadaceae</taxon>
        <taxon>Jiella</taxon>
    </lineage>
</organism>
<keyword evidence="4" id="KW-1185">Reference proteome</keyword>
<feature type="region of interest" description="Disordered" evidence="1">
    <location>
        <begin position="39"/>
        <end position="63"/>
    </location>
</feature>
<dbReference type="AlphaFoldDB" id="A0A6N9T901"/>
<evidence type="ECO:0008006" key="5">
    <source>
        <dbReference type="Google" id="ProtNLM"/>
    </source>
</evidence>
<protein>
    <recommendedName>
        <fullName evidence="5">Lipoprotein</fullName>
    </recommendedName>
</protein>
<accession>A0A6N9T901</accession>
<dbReference type="PROSITE" id="PS51257">
    <property type="entry name" value="PROKAR_LIPOPROTEIN"/>
    <property type="match status" value="1"/>
</dbReference>
<name>A0A6N9T901_9HYPH</name>
<evidence type="ECO:0000313" key="3">
    <source>
        <dbReference type="EMBL" id="NDW06169.1"/>
    </source>
</evidence>
<comment type="caution">
    <text evidence="3">The sequence shown here is derived from an EMBL/GenBank/DDBJ whole genome shotgun (WGS) entry which is preliminary data.</text>
</comment>
<evidence type="ECO:0000256" key="2">
    <source>
        <dbReference type="SAM" id="SignalP"/>
    </source>
</evidence>
<proteinExistence type="predicted"/>
<gene>
    <name evidence="3" type="ORF">GTK09_17250</name>
</gene>
<dbReference type="EMBL" id="JAAAMG010000015">
    <property type="protein sequence ID" value="NDW06169.1"/>
    <property type="molecule type" value="Genomic_DNA"/>
</dbReference>
<feature type="signal peptide" evidence="2">
    <location>
        <begin position="1"/>
        <end position="23"/>
    </location>
</feature>
<dbReference type="Proteomes" id="UP000469011">
    <property type="component" value="Unassembled WGS sequence"/>
</dbReference>
<keyword evidence="2" id="KW-0732">Signal</keyword>
<reference evidence="3 4" key="1">
    <citation type="submission" date="2020-01" db="EMBL/GenBank/DDBJ databases">
        <title>Jiella pacifica sp. nov.</title>
        <authorList>
            <person name="Xue Z."/>
            <person name="Zhu S."/>
            <person name="Chen J."/>
            <person name="Yang J."/>
        </authorList>
    </citation>
    <scope>NUCLEOTIDE SEQUENCE [LARGE SCALE GENOMIC DNA]</scope>
    <source>
        <strain evidence="3 4">40Bstr34</strain>
    </source>
</reference>
<evidence type="ECO:0000313" key="4">
    <source>
        <dbReference type="Proteomes" id="UP000469011"/>
    </source>
</evidence>
<dbReference type="RefSeq" id="WP_163464714.1">
    <property type="nucleotide sequence ID" value="NZ_JAAAMG010000015.1"/>
</dbReference>
<feature type="chain" id="PRO_5026732454" description="Lipoprotein" evidence="2">
    <location>
        <begin position="24"/>
        <end position="63"/>
    </location>
</feature>
<sequence>MKTFLAVTTATGLVLAAASGAMACSFKKDVTAEAPMTPIVTADEKASDGATTPRLPAGDQKKG</sequence>
<evidence type="ECO:0000256" key="1">
    <source>
        <dbReference type="SAM" id="MobiDB-lite"/>
    </source>
</evidence>